<dbReference type="AlphaFoldDB" id="A0A9D4HMF5"/>
<reference evidence="1" key="2">
    <citation type="submission" date="2020-11" db="EMBL/GenBank/DDBJ databases">
        <authorList>
            <person name="McCartney M.A."/>
            <person name="Auch B."/>
            <person name="Kono T."/>
            <person name="Mallez S."/>
            <person name="Becker A."/>
            <person name="Gohl D.M."/>
            <person name="Silverstein K.A.T."/>
            <person name="Koren S."/>
            <person name="Bechman K.B."/>
            <person name="Herman A."/>
            <person name="Abrahante J.E."/>
            <person name="Garbe J."/>
        </authorList>
    </citation>
    <scope>NUCLEOTIDE SEQUENCE</scope>
    <source>
        <strain evidence="1">Duluth1</strain>
        <tissue evidence="1">Whole animal</tissue>
    </source>
</reference>
<evidence type="ECO:0000313" key="1">
    <source>
        <dbReference type="EMBL" id="KAH3723925.1"/>
    </source>
</evidence>
<dbReference type="EMBL" id="JAIWYP010000012">
    <property type="protein sequence ID" value="KAH3723925.1"/>
    <property type="molecule type" value="Genomic_DNA"/>
</dbReference>
<evidence type="ECO:0000313" key="2">
    <source>
        <dbReference type="Proteomes" id="UP000828390"/>
    </source>
</evidence>
<protein>
    <submittedName>
        <fullName evidence="1">Uncharacterized protein</fullName>
    </submittedName>
</protein>
<organism evidence="1 2">
    <name type="scientific">Dreissena polymorpha</name>
    <name type="common">Zebra mussel</name>
    <name type="synonym">Mytilus polymorpha</name>
    <dbReference type="NCBI Taxonomy" id="45954"/>
    <lineage>
        <taxon>Eukaryota</taxon>
        <taxon>Metazoa</taxon>
        <taxon>Spiralia</taxon>
        <taxon>Lophotrochozoa</taxon>
        <taxon>Mollusca</taxon>
        <taxon>Bivalvia</taxon>
        <taxon>Autobranchia</taxon>
        <taxon>Heteroconchia</taxon>
        <taxon>Euheterodonta</taxon>
        <taxon>Imparidentia</taxon>
        <taxon>Neoheterodontei</taxon>
        <taxon>Myida</taxon>
        <taxon>Dreissenoidea</taxon>
        <taxon>Dreissenidae</taxon>
        <taxon>Dreissena</taxon>
    </lineage>
</organism>
<sequence>MVDQTADCIDRVDFVGTTGRIRFEEGALNPNVKLQRIQDAKPTQVAYFRQGNGREMARISL</sequence>
<reference evidence="1" key="1">
    <citation type="journal article" date="2019" name="bioRxiv">
        <title>The Genome of the Zebra Mussel, Dreissena polymorpha: A Resource for Invasive Species Research.</title>
        <authorList>
            <person name="McCartney M.A."/>
            <person name="Auch B."/>
            <person name="Kono T."/>
            <person name="Mallez S."/>
            <person name="Zhang Y."/>
            <person name="Obille A."/>
            <person name="Becker A."/>
            <person name="Abrahante J.E."/>
            <person name="Garbe J."/>
            <person name="Badalamenti J.P."/>
            <person name="Herman A."/>
            <person name="Mangelson H."/>
            <person name="Liachko I."/>
            <person name="Sullivan S."/>
            <person name="Sone E.D."/>
            <person name="Koren S."/>
            <person name="Silverstein K.A.T."/>
            <person name="Beckman K.B."/>
            <person name="Gohl D.M."/>
        </authorList>
    </citation>
    <scope>NUCLEOTIDE SEQUENCE</scope>
    <source>
        <strain evidence="1">Duluth1</strain>
        <tissue evidence="1">Whole animal</tissue>
    </source>
</reference>
<gene>
    <name evidence="1" type="ORF">DPMN_049723</name>
</gene>
<name>A0A9D4HMF5_DREPO</name>
<comment type="caution">
    <text evidence="1">The sequence shown here is derived from an EMBL/GenBank/DDBJ whole genome shotgun (WGS) entry which is preliminary data.</text>
</comment>
<dbReference type="Proteomes" id="UP000828390">
    <property type="component" value="Unassembled WGS sequence"/>
</dbReference>
<proteinExistence type="predicted"/>
<keyword evidence="2" id="KW-1185">Reference proteome</keyword>
<accession>A0A9D4HMF5</accession>